<evidence type="ECO:0000259" key="2">
    <source>
        <dbReference type="Pfam" id="PF01757"/>
    </source>
</evidence>
<dbReference type="Pfam" id="PF01757">
    <property type="entry name" value="Acyl_transf_3"/>
    <property type="match status" value="1"/>
</dbReference>
<comment type="caution">
    <text evidence="4">The sequence shown here is derived from an EMBL/GenBank/DDBJ whole genome shotgun (WGS) entry which is preliminary data.</text>
</comment>
<feature type="transmembrane region" description="Helical" evidence="1">
    <location>
        <begin position="163"/>
        <end position="181"/>
    </location>
</feature>
<feature type="domain" description="SGNH" evidence="3">
    <location>
        <begin position="490"/>
        <end position="706"/>
    </location>
</feature>
<dbReference type="PANTHER" id="PTHR23028:SF53">
    <property type="entry name" value="ACYL_TRANSF_3 DOMAIN-CONTAINING PROTEIN"/>
    <property type="match status" value="1"/>
</dbReference>
<dbReference type="STRING" id="1194083.BN12_830009"/>
<evidence type="ECO:0000313" key="4">
    <source>
        <dbReference type="EMBL" id="CCH80284.1"/>
    </source>
</evidence>
<reference evidence="4 5" key="1">
    <citation type="journal article" date="2013" name="ISME J.">
        <title>A metabolic model for members of the genus Tetrasphaera involved in enhanced biological phosphorus removal.</title>
        <authorList>
            <person name="Kristiansen R."/>
            <person name="Nguyen H.T.T."/>
            <person name="Saunders A.M."/>
            <person name="Nielsen J.L."/>
            <person name="Wimmer R."/>
            <person name="Le V.Q."/>
            <person name="McIlroy S.J."/>
            <person name="Petrovski S."/>
            <person name="Seviour R.J."/>
            <person name="Calteau A."/>
            <person name="Nielsen K.L."/>
            <person name="Nielsen P.H."/>
        </authorList>
    </citation>
    <scope>NUCLEOTIDE SEQUENCE [LARGE SCALE GENOMIC DNA]</scope>
    <source>
        <strain evidence="4 5">T1-X7</strain>
    </source>
</reference>
<dbReference type="InterPro" id="IPR050879">
    <property type="entry name" value="Acyltransferase_3"/>
</dbReference>
<dbReference type="Proteomes" id="UP000035721">
    <property type="component" value="Unassembled WGS sequence"/>
</dbReference>
<keyword evidence="1" id="KW-1133">Transmembrane helix</keyword>
<evidence type="ECO:0000256" key="1">
    <source>
        <dbReference type="SAM" id="Phobius"/>
    </source>
</evidence>
<name>A0A077M891_9MICO</name>
<keyword evidence="5" id="KW-1185">Reference proteome</keyword>
<accession>A0A077M891</accession>
<dbReference type="RefSeq" id="WP_048552316.1">
    <property type="nucleotide sequence ID" value="NZ_HF570958.1"/>
</dbReference>
<gene>
    <name evidence="4" type="primary">dbv</name>
    <name evidence="4" type="ORF">BN12_830009</name>
</gene>
<evidence type="ECO:0000313" key="5">
    <source>
        <dbReference type="Proteomes" id="UP000035721"/>
    </source>
</evidence>
<dbReference type="GO" id="GO:0016747">
    <property type="term" value="F:acyltransferase activity, transferring groups other than amino-acyl groups"/>
    <property type="evidence" value="ECO:0007669"/>
    <property type="project" value="InterPro"/>
</dbReference>
<feature type="domain" description="Acyltransferase 3" evidence="2">
    <location>
        <begin position="23"/>
        <end position="351"/>
    </location>
</feature>
<feature type="transmembrane region" description="Helical" evidence="1">
    <location>
        <begin position="90"/>
        <end position="109"/>
    </location>
</feature>
<dbReference type="GO" id="GO:0016020">
    <property type="term" value="C:membrane"/>
    <property type="evidence" value="ECO:0007669"/>
    <property type="project" value="TreeGrafter"/>
</dbReference>
<feature type="transmembrane region" description="Helical" evidence="1">
    <location>
        <begin position="264"/>
        <end position="286"/>
    </location>
</feature>
<feature type="transmembrane region" description="Helical" evidence="1">
    <location>
        <begin position="48"/>
        <end position="69"/>
    </location>
</feature>
<feature type="transmembrane region" description="Helical" evidence="1">
    <location>
        <begin position="201"/>
        <end position="223"/>
    </location>
</feature>
<feature type="transmembrane region" description="Helical" evidence="1">
    <location>
        <begin position="229"/>
        <end position="252"/>
    </location>
</feature>
<sequence length="722" mass="77324">MTTPLIARRVERTPSATRPAVRADIQALRALAVTLVVVYHLWPTRLPGGFVGVDVFLVISGFLITSHLLRRPPRTGRDLASFWARRIRRLLPASLLVLTTTLVVSRLVAPETQWENTARQTAAAALYVVNWRLAADSVDYLAAENAPTPVQHFWSLSVEEQFYAGWPVLVLLLVLLAGLGARRALRAGGPGQPVPERRLGLVVPLGLGAVVLASLVLSIRATASEPASAYFITPTRIWELGIGGLLAAWLAWRGREGVTRHGPTATVLGWLGLAVIVWTGFAYSGAVPFPGWRAALPVLGAAAVIAANAPARLPSPTRVLGVRPVQWLGDVSYSVYLWHWPLIVLVPYATTGGRGLVDDAGIVLLTLALAPATKRFVEDRFRFPRAGTPLRRPYLYAAAGMAVVVGLAGLQIAEVHHREAQARAALDKATTSGDPCLGAAALDDPTACPRTTAAPVVPAPAEAAKDKSDAYPEVSGGKDCWSYQPRFRVITCTFGDPHGTVDVALLGNSHAGQWLPALEVLARQRGWRITTYLASRCASSDVDQRFDTPAKVRRCRAWGRDAVRQIADRHYDLVVVSNRISLPADGLSGSRSVAAYRDGDVTMLRRLHASGAAVVAIRDTPAPLRSVPDCLAENPKDFTVCSGPRSRWRSDDPVAEAAEQVPGVVTADLDDHICGPRTCDAAVGGVVVYFDETHLTATYSRTLAPYLGSVLARALPGGGGPT</sequence>
<dbReference type="GO" id="GO:0009103">
    <property type="term" value="P:lipopolysaccharide biosynthetic process"/>
    <property type="evidence" value="ECO:0007669"/>
    <property type="project" value="TreeGrafter"/>
</dbReference>
<protein>
    <submittedName>
        <fullName evidence="4">Putative acyltransferase</fullName>
    </submittedName>
</protein>
<keyword evidence="4" id="KW-0808">Transferase</keyword>
<dbReference type="InterPro" id="IPR002656">
    <property type="entry name" value="Acyl_transf_3_dom"/>
</dbReference>
<dbReference type="PANTHER" id="PTHR23028">
    <property type="entry name" value="ACETYLTRANSFERASE"/>
    <property type="match status" value="1"/>
</dbReference>
<keyword evidence="1" id="KW-0812">Transmembrane</keyword>
<dbReference type="InterPro" id="IPR043968">
    <property type="entry name" value="SGNH"/>
</dbReference>
<dbReference type="AlphaFoldDB" id="A0A077M891"/>
<organism evidence="4 5">
    <name type="scientific">Nostocoides japonicum T1-X7</name>
    <dbReference type="NCBI Taxonomy" id="1194083"/>
    <lineage>
        <taxon>Bacteria</taxon>
        <taxon>Bacillati</taxon>
        <taxon>Actinomycetota</taxon>
        <taxon>Actinomycetes</taxon>
        <taxon>Micrococcales</taxon>
        <taxon>Intrasporangiaceae</taxon>
        <taxon>Nostocoides</taxon>
    </lineage>
</organism>
<feature type="transmembrane region" description="Helical" evidence="1">
    <location>
        <begin position="21"/>
        <end position="42"/>
    </location>
</feature>
<keyword evidence="1" id="KW-0472">Membrane</keyword>
<evidence type="ECO:0000259" key="3">
    <source>
        <dbReference type="Pfam" id="PF19040"/>
    </source>
</evidence>
<keyword evidence="4" id="KW-0012">Acyltransferase</keyword>
<proteinExistence type="predicted"/>
<dbReference type="EMBL" id="CAJB01000418">
    <property type="protein sequence ID" value="CCH80284.1"/>
    <property type="molecule type" value="Genomic_DNA"/>
</dbReference>
<dbReference type="Pfam" id="PF19040">
    <property type="entry name" value="SGNH"/>
    <property type="match status" value="1"/>
</dbReference>